<dbReference type="Pfam" id="PF13505">
    <property type="entry name" value="OMP_b-brl"/>
    <property type="match status" value="1"/>
</dbReference>
<dbReference type="SUPFAM" id="SSF56925">
    <property type="entry name" value="OMPA-like"/>
    <property type="match status" value="1"/>
</dbReference>
<sequence>MKIILLNILFISAIFAQNGLTVVGGLNQSNQTFEEDDVGDENINYLNGYNLTVEKSFGIAKFGVGLNQRGVKLNAEESDMGLSLDMEAELTLNYLTLHAVYPYAIQEKITVFGGVQLGKGLGGEANMKISMSFLGETESSDDSEDIDAEDMELEYGLFLGGDYMINEKIGVRASYFKGLSDIAEDDETKNNTISVSLLFKL</sequence>
<evidence type="ECO:0000313" key="3">
    <source>
        <dbReference type="EMBL" id="SVC19200.1"/>
    </source>
</evidence>
<dbReference type="EMBL" id="UINC01078277">
    <property type="protein sequence ID" value="SVC19200.1"/>
    <property type="molecule type" value="Genomic_DNA"/>
</dbReference>
<protein>
    <recommendedName>
        <fullName evidence="2">Outer membrane protein beta-barrel domain-containing protein</fullName>
    </recommendedName>
</protein>
<proteinExistence type="predicted"/>
<dbReference type="InterPro" id="IPR011250">
    <property type="entry name" value="OMP/PagP_B-barrel"/>
</dbReference>
<keyword evidence="1" id="KW-0732">Signal</keyword>
<dbReference type="InterPro" id="IPR027385">
    <property type="entry name" value="Beta-barrel_OMP"/>
</dbReference>
<name>A0A382K421_9ZZZZ</name>
<dbReference type="Gene3D" id="2.40.160.20">
    <property type="match status" value="1"/>
</dbReference>
<reference evidence="3" key="1">
    <citation type="submission" date="2018-05" db="EMBL/GenBank/DDBJ databases">
        <authorList>
            <person name="Lanie J.A."/>
            <person name="Ng W.-L."/>
            <person name="Kazmierczak K.M."/>
            <person name="Andrzejewski T.M."/>
            <person name="Davidsen T.M."/>
            <person name="Wayne K.J."/>
            <person name="Tettelin H."/>
            <person name="Glass J.I."/>
            <person name="Rusch D."/>
            <person name="Podicherti R."/>
            <person name="Tsui H.-C.T."/>
            <person name="Winkler M.E."/>
        </authorList>
    </citation>
    <scope>NUCLEOTIDE SEQUENCE</scope>
</reference>
<feature type="domain" description="Outer membrane protein beta-barrel" evidence="2">
    <location>
        <begin position="17"/>
        <end position="197"/>
    </location>
</feature>
<evidence type="ECO:0000256" key="1">
    <source>
        <dbReference type="ARBA" id="ARBA00022729"/>
    </source>
</evidence>
<accession>A0A382K421</accession>
<gene>
    <name evidence="3" type="ORF">METZ01_LOCUS272054</name>
</gene>
<evidence type="ECO:0000259" key="2">
    <source>
        <dbReference type="Pfam" id="PF13505"/>
    </source>
</evidence>
<organism evidence="3">
    <name type="scientific">marine metagenome</name>
    <dbReference type="NCBI Taxonomy" id="408172"/>
    <lineage>
        <taxon>unclassified sequences</taxon>
        <taxon>metagenomes</taxon>
        <taxon>ecological metagenomes</taxon>
    </lineage>
</organism>
<dbReference type="AlphaFoldDB" id="A0A382K421"/>